<dbReference type="Pfam" id="PF00569">
    <property type="entry name" value="ZZ"/>
    <property type="match status" value="1"/>
</dbReference>
<dbReference type="InterPro" id="IPR043145">
    <property type="entry name" value="Znf_ZZ_sf"/>
</dbReference>
<gene>
    <name evidence="7" type="ORF">K469DRAFT_714807</name>
</gene>
<dbReference type="SMART" id="SM00291">
    <property type="entry name" value="ZnF_ZZ"/>
    <property type="match status" value="1"/>
</dbReference>
<dbReference type="SUPFAM" id="SSF57850">
    <property type="entry name" value="RING/U-box"/>
    <property type="match status" value="1"/>
</dbReference>
<evidence type="ECO:0000313" key="7">
    <source>
        <dbReference type="EMBL" id="KAF2180424.1"/>
    </source>
</evidence>
<evidence type="ECO:0000259" key="6">
    <source>
        <dbReference type="PROSITE" id="PS50135"/>
    </source>
</evidence>
<sequence length="597" mass="65963">MPSPNPYQHYPSPGYAEQTCQQPQLVPYPNQGYPQSYPQSSPYQGQSPFPPQGYFKSPTEHSLQPIAELPAAAPPAPPTSTPAQQLSEDERLAHQLAQMEVDNARKRASSSASYHQQQYQINMLTQPVPQYPPSQPYQQSSPTGPTSYSPTSPVPYGQQSYHQATHPQYSPHHSPQPPYLAPRPAPAPRPQSFHGIPSQPMIQIPQASPLMDPNSLSAYLETHRQVPYPPQWRLPPITSTFYGSFLYSPKTDWLDTLDSQFWRTIRFSDNGRNPAPPAFKLTFKSRGGNFRDPRLSWTMASSAGEKGKIQKSRTSWSYSLKRDLDSNRVKSEVIMTPKGKEIHCSYIHAKNYDSLSFRGVDGLLYKWVSHAPLDTLNGYRYDTLRHALFAGSQHGQDPLYGQIVADHAYWDGFVDLSEVHDGIECHGCSQKPVVGLRWKCKTCADHDVCEPCRLAGKSLMLDCKFTMVSLPDEALHIRNPRVDVGMAIATLQVLRDWELNTIREQRKQDPVGFELYLDNARKGDLGRIRHWRHTDFEGTGVKGGNATIGTLMKAINDANKAAEPRQTPGDIGSMLGGDGGGGGGGGGDGGSGGGGAC</sequence>
<reference evidence="7" key="1">
    <citation type="journal article" date="2020" name="Stud. Mycol.">
        <title>101 Dothideomycetes genomes: a test case for predicting lifestyles and emergence of pathogens.</title>
        <authorList>
            <person name="Haridas S."/>
            <person name="Albert R."/>
            <person name="Binder M."/>
            <person name="Bloem J."/>
            <person name="Labutti K."/>
            <person name="Salamov A."/>
            <person name="Andreopoulos B."/>
            <person name="Baker S."/>
            <person name="Barry K."/>
            <person name="Bills G."/>
            <person name="Bluhm B."/>
            <person name="Cannon C."/>
            <person name="Castanera R."/>
            <person name="Culley D."/>
            <person name="Daum C."/>
            <person name="Ezra D."/>
            <person name="Gonzalez J."/>
            <person name="Henrissat B."/>
            <person name="Kuo A."/>
            <person name="Liang C."/>
            <person name="Lipzen A."/>
            <person name="Lutzoni F."/>
            <person name="Magnuson J."/>
            <person name="Mondo S."/>
            <person name="Nolan M."/>
            <person name="Ohm R."/>
            <person name="Pangilinan J."/>
            <person name="Park H.-J."/>
            <person name="Ramirez L."/>
            <person name="Alfaro M."/>
            <person name="Sun H."/>
            <person name="Tritt A."/>
            <person name="Yoshinaga Y."/>
            <person name="Zwiers L.-H."/>
            <person name="Turgeon B."/>
            <person name="Goodwin S."/>
            <person name="Spatafora J."/>
            <person name="Crous P."/>
            <person name="Grigoriev I."/>
        </authorList>
    </citation>
    <scope>NUCLEOTIDE SEQUENCE</scope>
    <source>
        <strain evidence="7">CBS 207.26</strain>
    </source>
</reference>
<feature type="compositionally biased region" description="Low complexity" evidence="5">
    <location>
        <begin position="27"/>
        <end position="47"/>
    </location>
</feature>
<name>A0A6A6DLL1_9PEZI</name>
<dbReference type="AlphaFoldDB" id="A0A6A6DLL1"/>
<evidence type="ECO:0000256" key="3">
    <source>
        <dbReference type="ARBA" id="ARBA00022833"/>
    </source>
</evidence>
<dbReference type="EMBL" id="ML994658">
    <property type="protein sequence ID" value="KAF2180424.1"/>
    <property type="molecule type" value="Genomic_DNA"/>
</dbReference>
<evidence type="ECO:0000256" key="2">
    <source>
        <dbReference type="ARBA" id="ARBA00022771"/>
    </source>
</evidence>
<feature type="region of interest" description="Disordered" evidence="5">
    <location>
        <begin position="1"/>
        <end position="209"/>
    </location>
</feature>
<feature type="region of interest" description="Disordered" evidence="5">
    <location>
        <begin position="560"/>
        <end position="597"/>
    </location>
</feature>
<keyword evidence="1" id="KW-0479">Metal-binding</keyword>
<feature type="compositionally biased region" description="Pro residues" evidence="5">
    <location>
        <begin position="174"/>
        <end position="189"/>
    </location>
</feature>
<accession>A0A6A6DLL1</accession>
<dbReference type="PROSITE" id="PS50135">
    <property type="entry name" value="ZF_ZZ_2"/>
    <property type="match status" value="1"/>
</dbReference>
<dbReference type="Gene3D" id="3.30.60.90">
    <property type="match status" value="1"/>
</dbReference>
<organism evidence="7 8">
    <name type="scientific">Zopfia rhizophila CBS 207.26</name>
    <dbReference type="NCBI Taxonomy" id="1314779"/>
    <lineage>
        <taxon>Eukaryota</taxon>
        <taxon>Fungi</taxon>
        <taxon>Dikarya</taxon>
        <taxon>Ascomycota</taxon>
        <taxon>Pezizomycotina</taxon>
        <taxon>Dothideomycetes</taxon>
        <taxon>Dothideomycetes incertae sedis</taxon>
        <taxon>Zopfiaceae</taxon>
        <taxon>Zopfia</taxon>
    </lineage>
</organism>
<dbReference type="InterPro" id="IPR000433">
    <property type="entry name" value="Znf_ZZ"/>
</dbReference>
<keyword evidence="8" id="KW-1185">Reference proteome</keyword>
<evidence type="ECO:0000256" key="5">
    <source>
        <dbReference type="SAM" id="MobiDB-lite"/>
    </source>
</evidence>
<feature type="compositionally biased region" description="Low complexity" evidence="5">
    <location>
        <begin position="109"/>
        <end position="128"/>
    </location>
</feature>
<keyword evidence="3" id="KW-0862">Zinc</keyword>
<dbReference type="GO" id="GO:0008270">
    <property type="term" value="F:zinc ion binding"/>
    <property type="evidence" value="ECO:0007669"/>
    <property type="project" value="UniProtKB-KW"/>
</dbReference>
<evidence type="ECO:0000256" key="1">
    <source>
        <dbReference type="ARBA" id="ARBA00022723"/>
    </source>
</evidence>
<dbReference type="Proteomes" id="UP000800200">
    <property type="component" value="Unassembled WGS sequence"/>
</dbReference>
<keyword evidence="2 4" id="KW-0863">Zinc-finger</keyword>
<evidence type="ECO:0000256" key="4">
    <source>
        <dbReference type="PROSITE-ProRule" id="PRU00228"/>
    </source>
</evidence>
<protein>
    <recommendedName>
        <fullName evidence="6">ZZ-type domain-containing protein</fullName>
    </recommendedName>
</protein>
<evidence type="ECO:0000313" key="8">
    <source>
        <dbReference type="Proteomes" id="UP000800200"/>
    </source>
</evidence>
<feature type="compositionally biased region" description="Gly residues" evidence="5">
    <location>
        <begin position="574"/>
        <end position="597"/>
    </location>
</feature>
<feature type="domain" description="ZZ-type" evidence="6">
    <location>
        <begin position="420"/>
        <end position="473"/>
    </location>
</feature>
<proteinExistence type="predicted"/>
<dbReference type="OrthoDB" id="661148at2759"/>
<feature type="compositionally biased region" description="Low complexity" evidence="5">
    <location>
        <begin position="136"/>
        <end position="157"/>
    </location>
</feature>